<evidence type="ECO:0000313" key="1">
    <source>
        <dbReference type="EMBL" id="CAD6191605.1"/>
    </source>
</evidence>
<proteinExistence type="predicted"/>
<gene>
    <name evidence="1" type="ORF">CAUJ_LOCUS7524</name>
</gene>
<protein>
    <submittedName>
        <fullName evidence="1">Uncharacterized protein</fullName>
    </submittedName>
</protein>
<sequence>MFFRWKTIWSPIYFASTFAVTTSTLMNGDRISPQYSIPGHKQLPIMELLFFSTPFRIQRRLDSVAVRRLPMCTQTGVVVEGIPTSSEEIGLFVEPRGTRAKRHCSDISLESQFLSFVAPNRRRCLKGS</sequence>
<reference evidence="1" key="1">
    <citation type="submission" date="2020-10" db="EMBL/GenBank/DDBJ databases">
        <authorList>
            <person name="Kikuchi T."/>
        </authorList>
    </citation>
    <scope>NUCLEOTIDE SEQUENCE</scope>
    <source>
        <strain evidence="1">NKZ352</strain>
    </source>
</reference>
<dbReference type="EMBL" id="CAJGYM010000022">
    <property type="protein sequence ID" value="CAD6191605.1"/>
    <property type="molecule type" value="Genomic_DNA"/>
</dbReference>
<keyword evidence="2" id="KW-1185">Reference proteome</keyword>
<evidence type="ECO:0000313" key="2">
    <source>
        <dbReference type="Proteomes" id="UP000835052"/>
    </source>
</evidence>
<dbReference type="AlphaFoldDB" id="A0A8S1H855"/>
<organism evidence="1 2">
    <name type="scientific">Caenorhabditis auriculariae</name>
    <dbReference type="NCBI Taxonomy" id="2777116"/>
    <lineage>
        <taxon>Eukaryota</taxon>
        <taxon>Metazoa</taxon>
        <taxon>Ecdysozoa</taxon>
        <taxon>Nematoda</taxon>
        <taxon>Chromadorea</taxon>
        <taxon>Rhabditida</taxon>
        <taxon>Rhabditina</taxon>
        <taxon>Rhabditomorpha</taxon>
        <taxon>Rhabditoidea</taxon>
        <taxon>Rhabditidae</taxon>
        <taxon>Peloderinae</taxon>
        <taxon>Caenorhabditis</taxon>
    </lineage>
</organism>
<accession>A0A8S1H855</accession>
<dbReference type="Proteomes" id="UP000835052">
    <property type="component" value="Unassembled WGS sequence"/>
</dbReference>
<name>A0A8S1H855_9PELO</name>
<comment type="caution">
    <text evidence="1">The sequence shown here is derived from an EMBL/GenBank/DDBJ whole genome shotgun (WGS) entry which is preliminary data.</text>
</comment>